<evidence type="ECO:0000313" key="4">
    <source>
        <dbReference type="Proteomes" id="UP000663842"/>
    </source>
</evidence>
<dbReference type="AlphaFoldDB" id="A0A819G9X6"/>
<dbReference type="Proteomes" id="UP000663842">
    <property type="component" value="Unassembled WGS sequence"/>
</dbReference>
<feature type="region of interest" description="Disordered" evidence="1">
    <location>
        <begin position="67"/>
        <end position="89"/>
    </location>
</feature>
<gene>
    <name evidence="3" type="ORF">UXM345_LOCUS9533</name>
</gene>
<evidence type="ECO:0000313" key="3">
    <source>
        <dbReference type="EMBL" id="CAF3882194.1"/>
    </source>
</evidence>
<name>A0A819G9X6_9BILA</name>
<accession>A0A819G9X6</accession>
<dbReference type="PANTHER" id="PTHR45786:SF74">
    <property type="entry name" value="ATP-DEPENDENT DNA HELICASE"/>
    <property type="match status" value="1"/>
</dbReference>
<feature type="compositionally biased region" description="Basic and acidic residues" evidence="1">
    <location>
        <begin position="77"/>
        <end position="86"/>
    </location>
</feature>
<dbReference type="Pfam" id="PF14214">
    <property type="entry name" value="Helitron_like_N"/>
    <property type="match status" value="1"/>
</dbReference>
<proteinExistence type="predicted"/>
<organism evidence="3 4">
    <name type="scientific">Rotaria magnacalcarata</name>
    <dbReference type="NCBI Taxonomy" id="392030"/>
    <lineage>
        <taxon>Eukaryota</taxon>
        <taxon>Metazoa</taxon>
        <taxon>Spiralia</taxon>
        <taxon>Gnathifera</taxon>
        <taxon>Rotifera</taxon>
        <taxon>Eurotatoria</taxon>
        <taxon>Bdelloidea</taxon>
        <taxon>Philodinida</taxon>
        <taxon>Philodinidae</taxon>
        <taxon>Rotaria</taxon>
    </lineage>
</organism>
<protein>
    <recommendedName>
        <fullName evidence="2">Helitron helicase-like domain-containing protein</fullName>
    </recommendedName>
</protein>
<dbReference type="EMBL" id="CAJOBF010000875">
    <property type="protein sequence ID" value="CAF3882194.1"/>
    <property type="molecule type" value="Genomic_DNA"/>
</dbReference>
<dbReference type="InterPro" id="IPR025476">
    <property type="entry name" value="Helitron_helicase-like"/>
</dbReference>
<evidence type="ECO:0000259" key="2">
    <source>
        <dbReference type="Pfam" id="PF14214"/>
    </source>
</evidence>
<comment type="caution">
    <text evidence="3">The sequence shown here is derived from an EMBL/GenBank/DDBJ whole genome shotgun (WGS) entry which is preliminary data.</text>
</comment>
<reference evidence="3" key="1">
    <citation type="submission" date="2021-02" db="EMBL/GenBank/DDBJ databases">
        <authorList>
            <person name="Nowell W R."/>
        </authorList>
    </citation>
    <scope>NUCLEOTIDE SEQUENCE</scope>
</reference>
<evidence type="ECO:0000256" key="1">
    <source>
        <dbReference type="SAM" id="MobiDB-lite"/>
    </source>
</evidence>
<dbReference type="PANTHER" id="PTHR45786">
    <property type="entry name" value="DNA BINDING PROTEIN-LIKE"/>
    <property type="match status" value="1"/>
</dbReference>
<feature type="domain" description="Helitron helicase-like" evidence="2">
    <location>
        <begin position="422"/>
        <end position="548"/>
    </location>
</feature>
<sequence>MERPDLSGILSISIAASANVGQTVNSIFSGESQSKTCPQGKLLRRSERILERLAKEPSMVRQKWLSANAERHRKSRKLENKEDSKNQKKSGTPYVIGVVGNVLNLFYMVKSIALLYLMVILVCEIASGRKDEYKQCCHDGSVELLPLLSYPDEMKLFLQAADVDGRNFREHVLNYNSALAFASLAAQIAAPTTREPYCFRIHEQIYRRIGALHPGENQRAQYGQLYILDSTLALQERMGNVGSYRCNENIMKMLGNVMTRISPFAAAFKMMHEVEQEEIRRSKREKRAPASIRMIFDNNCRMRDQRRYNLPRANQVTAVFIGDNGEVPKYRHVTVHPRGQNLQTISILHAHCDSMAYPILFPREDERWHPELEKVDRSRNRKRVSMLQFYSCRLTVHENFSTIHHAGTVLQQYIVDAYFKSLMDHLASEAAIQRSKPERIIILPSSFQGRPRAMQQNYQDAIGIVRKCGKPDLFIAFTCNPRWKEIEQQFFPDQTPSDRSDLIARVFKLKLKQLIEDIVRNHIFERAVAHSFVIEFQKRGLSHCHMLIILASESKPRDSNSVDRIVSSEIPDADQNPQLYEMGHDCANIKLELPVKDGATFAKTLERDEIKVHLDARYVSAPEAVWRLFACPLHDKSHSIIRLAIHLPNMQPVYIAERNVLEALDRATEKDATLIA</sequence>